<keyword evidence="2" id="KW-1185">Reference proteome</keyword>
<dbReference type="PANTHER" id="PTHR47018">
    <property type="entry name" value="CXC DOMAIN-CONTAINING PROTEIN-RELATED"/>
    <property type="match status" value="1"/>
</dbReference>
<evidence type="ECO:0008006" key="3">
    <source>
        <dbReference type="Google" id="ProtNLM"/>
    </source>
</evidence>
<evidence type="ECO:0000313" key="2">
    <source>
        <dbReference type="Proteomes" id="UP000518266"/>
    </source>
</evidence>
<accession>A0A7J5YEJ4</accession>
<reference evidence="1 2" key="1">
    <citation type="submission" date="2020-03" db="EMBL/GenBank/DDBJ databases">
        <title>Dissostichus mawsoni Genome sequencing and assembly.</title>
        <authorList>
            <person name="Park H."/>
        </authorList>
    </citation>
    <scope>NUCLEOTIDE SEQUENCE [LARGE SCALE GENOMIC DNA]</scope>
    <source>
        <strain evidence="1">DM0001</strain>
        <tissue evidence="1">Muscle</tissue>
    </source>
</reference>
<proteinExistence type="predicted"/>
<dbReference type="EMBL" id="JAAKFY010000013">
    <property type="protein sequence ID" value="KAF3847391.1"/>
    <property type="molecule type" value="Genomic_DNA"/>
</dbReference>
<dbReference type="Proteomes" id="UP000518266">
    <property type="component" value="Unassembled WGS sequence"/>
</dbReference>
<name>A0A7J5YEJ4_DISMA</name>
<dbReference type="PANTHER" id="PTHR47018:SF1">
    <property type="entry name" value="TESMIN_TSO1-LIKE CXC DOMAIN-CONTAINING PROTEIN"/>
    <property type="match status" value="1"/>
</dbReference>
<dbReference type="OrthoDB" id="6753017at2759"/>
<sequence>MEDSGLLELIQLIYPGSTTANHILDGGCFDKAIRAHLLIDAAIYQHIMKHAFTEEELGEMRTFMEKVADGKMGARHTDPVVALFEQRFEETFKRLAEGGRTPALWVQYHYMVDVIKVFIRTERLADHNGHLCCIVSRMLDIFAAAGHHQYAKGARLYCQLMKQLETLPAYKETFESFTAHGNHVVRYSSHDWSGTWCDICIEQTLMKSAKSEGGLSRGRMRHSDSGHKCWVLTLNHFSNVNQRMEESVKKHAPLHRDLGKTQMKRDAEAIDLALQWFEENNPFDPDRDKELLVSFSTGFRSTGDNPVNAERAAEIGREMQIKLDGQSVTSTMEVKSKVQALSSLRKIPKINEKKIHLDSLKFCAGDIDEHMDIFLDTQATKDAVIQAGSTIFHYIYHAPGTALGEIRHNMFSQKAAAGLIKPETLPPTEGAAAQHSLRAYLQTQDWILLQSMSLNPSDYGWTLGVHGYEPVPTLDPMAPEELLQFTSCNCNGDCSNRRCSCKRNGVKCISACGVCKGISCKNCGHDGDVKHTPELSVPPLLRPQSTNICKHLHLSSQSSRIQNHSPQ</sequence>
<evidence type="ECO:0000313" key="1">
    <source>
        <dbReference type="EMBL" id="KAF3847391.1"/>
    </source>
</evidence>
<protein>
    <recommendedName>
        <fullName evidence="3">Tesmin/TSO1-like CXC domain-containing protein</fullName>
    </recommendedName>
</protein>
<organism evidence="1 2">
    <name type="scientific">Dissostichus mawsoni</name>
    <name type="common">Antarctic cod</name>
    <dbReference type="NCBI Taxonomy" id="36200"/>
    <lineage>
        <taxon>Eukaryota</taxon>
        <taxon>Metazoa</taxon>
        <taxon>Chordata</taxon>
        <taxon>Craniata</taxon>
        <taxon>Vertebrata</taxon>
        <taxon>Euteleostomi</taxon>
        <taxon>Actinopterygii</taxon>
        <taxon>Neopterygii</taxon>
        <taxon>Teleostei</taxon>
        <taxon>Neoteleostei</taxon>
        <taxon>Acanthomorphata</taxon>
        <taxon>Eupercaria</taxon>
        <taxon>Perciformes</taxon>
        <taxon>Notothenioidei</taxon>
        <taxon>Nototheniidae</taxon>
        <taxon>Dissostichus</taxon>
    </lineage>
</organism>
<dbReference type="AlphaFoldDB" id="A0A7J5YEJ4"/>
<comment type="caution">
    <text evidence="1">The sequence shown here is derived from an EMBL/GenBank/DDBJ whole genome shotgun (WGS) entry which is preliminary data.</text>
</comment>
<gene>
    <name evidence="1" type="ORF">F7725_020419</name>
</gene>